<dbReference type="PANTHER" id="PTHR45138">
    <property type="entry name" value="REGULATORY COMPONENTS OF SENSORY TRANSDUCTION SYSTEM"/>
    <property type="match status" value="1"/>
</dbReference>
<dbReference type="GO" id="GO:0043709">
    <property type="term" value="P:cell adhesion involved in single-species biofilm formation"/>
    <property type="evidence" value="ECO:0007669"/>
    <property type="project" value="TreeGrafter"/>
</dbReference>
<evidence type="ECO:0000259" key="4">
    <source>
        <dbReference type="PROSITE" id="PS50887"/>
    </source>
</evidence>
<name>A0A4R6NB71_9BURK</name>
<accession>A0A4R6NB71</accession>
<keyword evidence="3" id="KW-0472">Membrane</keyword>
<dbReference type="SMART" id="SM00267">
    <property type="entry name" value="GGDEF"/>
    <property type="match status" value="1"/>
</dbReference>
<comment type="catalytic activity">
    <reaction evidence="2">
        <text>2 GTP = 3',3'-c-di-GMP + 2 diphosphate</text>
        <dbReference type="Rhea" id="RHEA:24898"/>
        <dbReference type="ChEBI" id="CHEBI:33019"/>
        <dbReference type="ChEBI" id="CHEBI:37565"/>
        <dbReference type="ChEBI" id="CHEBI:58805"/>
        <dbReference type="EC" id="2.7.7.65"/>
    </reaction>
</comment>
<dbReference type="PANTHER" id="PTHR45138:SF9">
    <property type="entry name" value="DIGUANYLATE CYCLASE DGCM-RELATED"/>
    <property type="match status" value="1"/>
</dbReference>
<keyword evidence="3" id="KW-1133">Transmembrane helix</keyword>
<gene>
    <name evidence="5" type="ORF">DFR39_101365</name>
</gene>
<organism evidence="5 6">
    <name type="scientific">Roseateles asaccharophilus</name>
    <dbReference type="NCBI Taxonomy" id="582607"/>
    <lineage>
        <taxon>Bacteria</taxon>
        <taxon>Pseudomonadati</taxon>
        <taxon>Pseudomonadota</taxon>
        <taxon>Betaproteobacteria</taxon>
        <taxon>Burkholderiales</taxon>
        <taxon>Sphaerotilaceae</taxon>
        <taxon>Roseateles</taxon>
    </lineage>
</organism>
<dbReference type="Pfam" id="PF00990">
    <property type="entry name" value="GGDEF"/>
    <property type="match status" value="1"/>
</dbReference>
<feature type="transmembrane region" description="Helical" evidence="3">
    <location>
        <begin position="112"/>
        <end position="131"/>
    </location>
</feature>
<reference evidence="5 6" key="1">
    <citation type="submission" date="2019-03" db="EMBL/GenBank/DDBJ databases">
        <title>Genomic Encyclopedia of Type Strains, Phase IV (KMG-IV): sequencing the most valuable type-strain genomes for metagenomic binning, comparative biology and taxonomic classification.</title>
        <authorList>
            <person name="Goeker M."/>
        </authorList>
    </citation>
    <scope>NUCLEOTIDE SEQUENCE [LARGE SCALE GENOMIC DNA]</scope>
    <source>
        <strain evidence="5 6">DSM 25082</strain>
    </source>
</reference>
<protein>
    <recommendedName>
        <fullName evidence="1">diguanylate cyclase</fullName>
        <ecNumber evidence="1">2.7.7.65</ecNumber>
    </recommendedName>
</protein>
<proteinExistence type="predicted"/>
<feature type="transmembrane region" description="Helical" evidence="3">
    <location>
        <begin position="176"/>
        <end position="195"/>
    </location>
</feature>
<dbReference type="InterPro" id="IPR050469">
    <property type="entry name" value="Diguanylate_Cyclase"/>
</dbReference>
<evidence type="ECO:0000256" key="2">
    <source>
        <dbReference type="ARBA" id="ARBA00034247"/>
    </source>
</evidence>
<dbReference type="SUPFAM" id="SSF55073">
    <property type="entry name" value="Nucleotide cyclase"/>
    <property type="match status" value="1"/>
</dbReference>
<evidence type="ECO:0000313" key="6">
    <source>
        <dbReference type="Proteomes" id="UP000295357"/>
    </source>
</evidence>
<dbReference type="Gene3D" id="3.30.70.270">
    <property type="match status" value="1"/>
</dbReference>
<feature type="transmembrane region" description="Helical" evidence="3">
    <location>
        <begin position="88"/>
        <end position="106"/>
    </location>
</feature>
<comment type="caution">
    <text evidence="5">The sequence shown here is derived from an EMBL/GenBank/DDBJ whole genome shotgun (WGS) entry which is preliminary data.</text>
</comment>
<dbReference type="AlphaFoldDB" id="A0A4R6NB71"/>
<dbReference type="EC" id="2.7.7.65" evidence="1"/>
<dbReference type="InterPro" id="IPR000160">
    <property type="entry name" value="GGDEF_dom"/>
</dbReference>
<dbReference type="GO" id="GO:0005886">
    <property type="term" value="C:plasma membrane"/>
    <property type="evidence" value="ECO:0007669"/>
    <property type="project" value="TreeGrafter"/>
</dbReference>
<dbReference type="InterPro" id="IPR029787">
    <property type="entry name" value="Nucleotide_cyclase"/>
</dbReference>
<dbReference type="GO" id="GO:0052621">
    <property type="term" value="F:diguanylate cyclase activity"/>
    <property type="evidence" value="ECO:0007669"/>
    <property type="project" value="UniProtKB-EC"/>
</dbReference>
<evidence type="ECO:0000256" key="3">
    <source>
        <dbReference type="SAM" id="Phobius"/>
    </source>
</evidence>
<dbReference type="FunFam" id="3.30.70.270:FF:000001">
    <property type="entry name" value="Diguanylate cyclase domain protein"/>
    <property type="match status" value="1"/>
</dbReference>
<dbReference type="EMBL" id="SNXE01000001">
    <property type="protein sequence ID" value="TDP12891.1"/>
    <property type="molecule type" value="Genomic_DNA"/>
</dbReference>
<sequence length="375" mass="40438">MANTAILLFAAGVWAVLGGFYRIAPSAAAFFFASQWMALPALPCQGCGPPWPGAWLPVWVLALCGLLSLGLLAAGVSRLLKLRAQRRLAGPALALGAAALLSGVLGQETLSLRLALLGMALAAALSGLMLWRGTTGAHEHWPWRTALCLPYLAISLLTLLMALFQPAYHVPGLATQLLPVALHVWIPLSLMALAVRRLWLRIAHLARHDSLTGALNRRALDEMLARARARLRRGQSFAWIVLDVDHFKQINDELGHAGGDAALRHIARLLMEECREPDAVLRLGGEEFGLLLPGCDLAGATTLATRLRRRILERPLQWEGRSVVLQASFGVSQARPELDAGDSSDALLQRSDALLYQAKASGRNCVVTEQGEVPA</sequence>
<dbReference type="GO" id="GO:1902201">
    <property type="term" value="P:negative regulation of bacterial-type flagellum-dependent cell motility"/>
    <property type="evidence" value="ECO:0007669"/>
    <property type="project" value="TreeGrafter"/>
</dbReference>
<feature type="transmembrane region" description="Helical" evidence="3">
    <location>
        <begin position="143"/>
        <end position="164"/>
    </location>
</feature>
<evidence type="ECO:0000256" key="1">
    <source>
        <dbReference type="ARBA" id="ARBA00012528"/>
    </source>
</evidence>
<dbReference type="PROSITE" id="PS50887">
    <property type="entry name" value="GGDEF"/>
    <property type="match status" value="1"/>
</dbReference>
<dbReference type="NCBIfam" id="TIGR00254">
    <property type="entry name" value="GGDEF"/>
    <property type="match status" value="1"/>
</dbReference>
<feature type="transmembrane region" description="Helical" evidence="3">
    <location>
        <begin position="53"/>
        <end position="76"/>
    </location>
</feature>
<dbReference type="Proteomes" id="UP000295357">
    <property type="component" value="Unassembled WGS sequence"/>
</dbReference>
<dbReference type="CDD" id="cd01949">
    <property type="entry name" value="GGDEF"/>
    <property type="match status" value="1"/>
</dbReference>
<keyword evidence="6" id="KW-1185">Reference proteome</keyword>
<feature type="domain" description="GGDEF" evidence="4">
    <location>
        <begin position="235"/>
        <end position="371"/>
    </location>
</feature>
<evidence type="ECO:0000313" key="5">
    <source>
        <dbReference type="EMBL" id="TDP12891.1"/>
    </source>
</evidence>
<dbReference type="InterPro" id="IPR043128">
    <property type="entry name" value="Rev_trsase/Diguanyl_cyclase"/>
</dbReference>
<keyword evidence="3" id="KW-0812">Transmembrane</keyword>